<keyword evidence="2" id="KW-1185">Reference proteome</keyword>
<reference evidence="1" key="1">
    <citation type="submission" date="2022-03" db="EMBL/GenBank/DDBJ databases">
        <title>Genomic analyses of argali, domestic sheep and their hybrids provide insights into chromosomal evolution, heterosis and genetic basis of agronomic traits.</title>
        <authorList>
            <person name="Li M."/>
        </authorList>
    </citation>
    <scope>NUCLEOTIDE SEQUENCE</scope>
    <source>
        <strain evidence="1">F1 hybrid</strain>
    </source>
</reference>
<gene>
    <name evidence="1" type="ORF">MJG53_018277</name>
</gene>
<proteinExistence type="predicted"/>
<organism evidence="1 2">
    <name type="scientific">Ovis ammon polii x Ovis aries</name>
    <dbReference type="NCBI Taxonomy" id="2918886"/>
    <lineage>
        <taxon>Eukaryota</taxon>
        <taxon>Metazoa</taxon>
        <taxon>Chordata</taxon>
        <taxon>Craniata</taxon>
        <taxon>Vertebrata</taxon>
        <taxon>Euteleostomi</taxon>
        <taxon>Mammalia</taxon>
        <taxon>Eutheria</taxon>
        <taxon>Laurasiatheria</taxon>
        <taxon>Artiodactyla</taxon>
        <taxon>Ruminantia</taxon>
        <taxon>Pecora</taxon>
        <taxon>Bovidae</taxon>
        <taxon>Caprinae</taxon>
        <taxon>Ovis</taxon>
    </lineage>
</organism>
<evidence type="ECO:0000313" key="2">
    <source>
        <dbReference type="Proteomes" id="UP001057279"/>
    </source>
</evidence>
<protein>
    <submittedName>
        <fullName evidence="1">Uncharacterized protein</fullName>
    </submittedName>
</protein>
<evidence type="ECO:0000313" key="1">
    <source>
        <dbReference type="EMBL" id="KAI4559751.1"/>
    </source>
</evidence>
<comment type="caution">
    <text evidence="1">The sequence shown here is derived from an EMBL/GenBank/DDBJ whole genome shotgun (WGS) entry which is preliminary data.</text>
</comment>
<dbReference type="Proteomes" id="UP001057279">
    <property type="component" value="Linkage Group LG23"/>
</dbReference>
<accession>A0ACB9U6I5</accession>
<name>A0ACB9U6I5_9CETA</name>
<dbReference type="EMBL" id="CM043048">
    <property type="protein sequence ID" value="KAI4559751.1"/>
    <property type="molecule type" value="Genomic_DNA"/>
</dbReference>
<sequence>MLAAGQSASAWLCEQTAVGIRVLRLDTAGLSCLRRDSEEDAEPSCARGGCLASRVASCSCELLTEAVDLPRPPETTAAVVTAPHSRAREAVGESLVHVPLETFLDTLESPGGSGSNNTGYRFLLCVGLPHTFSGPGPVPASFSVIQRASYLQKPNKLIKMTHPCSPSCGPSVPTPLTLPPSAAEEAAEPEAQAEAELELSDYPWFHGTLSRVKAAQLVLAGGPRNHGLFVIRQSETRPGEYVLTFNFQGKAKASCSPALLGADPGQACAQTRPGGVGGNHTVGPREPGRRTWHLRLSLNGHGQCHVQHLWFQSVLDMLRHFHTHPIPLESGGSADITLRSYVRAQGPPPDPGPSPSAAPPPPACWSEPAGQHYFSSLAAAACPPASPSEAGGASSSSASSSSAASVPGAPRPPAEGPLSARSRSNSAERLLEAAGGGAEEPPEAGPGEGARGHTRAVENQYSFY</sequence>